<dbReference type="Pfam" id="PF23282">
    <property type="entry name" value="WHD_ROQ1"/>
    <property type="match status" value="1"/>
</dbReference>
<dbReference type="GO" id="GO:0007165">
    <property type="term" value="P:signal transduction"/>
    <property type="evidence" value="ECO:0007669"/>
    <property type="project" value="InterPro"/>
</dbReference>
<keyword evidence="1" id="KW-0433">Leucine-rich repeat</keyword>
<dbReference type="InterPro" id="IPR058192">
    <property type="entry name" value="WHD_ROQ1-like"/>
</dbReference>
<evidence type="ECO:0000313" key="6">
    <source>
        <dbReference type="EMBL" id="KYP33347.1"/>
    </source>
</evidence>
<dbReference type="InterPro" id="IPR003593">
    <property type="entry name" value="AAA+_ATPase"/>
</dbReference>
<dbReference type="InterPro" id="IPR000157">
    <property type="entry name" value="TIR_dom"/>
</dbReference>
<dbReference type="PRINTS" id="PR00364">
    <property type="entry name" value="DISEASERSIST"/>
</dbReference>
<dbReference type="GO" id="GO:0006952">
    <property type="term" value="P:defense response"/>
    <property type="evidence" value="ECO:0007669"/>
    <property type="project" value="UniProtKB-KW"/>
</dbReference>
<keyword evidence="4" id="KW-0520">NAD</keyword>
<dbReference type="SUPFAM" id="SSF52540">
    <property type="entry name" value="P-loop containing nucleoside triphosphate hydrolases"/>
    <property type="match status" value="1"/>
</dbReference>
<evidence type="ECO:0000256" key="3">
    <source>
        <dbReference type="ARBA" id="ARBA00022821"/>
    </source>
</evidence>
<dbReference type="InterPro" id="IPR036390">
    <property type="entry name" value="WH_DNA-bd_sf"/>
</dbReference>
<dbReference type="Gene3D" id="1.10.8.430">
    <property type="entry name" value="Helical domain of apoptotic protease-activating factors"/>
    <property type="match status" value="1"/>
</dbReference>
<dbReference type="EMBL" id="KQ484911">
    <property type="protein sequence ID" value="KYP33347.1"/>
    <property type="molecule type" value="Genomic_DNA"/>
</dbReference>
<sequence>MAQHASFSSPSLSKYTYDVFLSFRGEDTRYGFTGNLYSALSQRGIFTFIDDDVLPKGQEITPSLRKAIQESRMSIVIFSKNYATSTFCLNELVLILECYTKQNMWILPVFYDVDPSHVRHQKGSYKDAFVQHERGRFKDDIEKVKKWRLALRQVADLSGLHFKIGKEYEFKFIKKITEDISSKLNRSPLHIADYPVGLKARMQQIQRLMGVAFIENKVTMLGIHGMGGIGKSTLARAIYNLIVDQFEVSCFLADVRENSSTKHGLLQIQETMLSELIGERNVKFGDVHQGIPILQQRLCRKKVLLVLDDIDNKEQLQATVGGLDWFGLGSIIIITTRDKHLLDIHGVEKLFEVNELDDIEAHKLFSWNAFRNKEVDSNYKEIIKRAIYYARGLPLALEIIGSNLLGKTSDEWDSALKAYDKIPNGDIQKILRVSYDSLDTNEREIFLDIACFFRGCTLRHATNMLEARGFHPKFGIRVLEEKSLVKIDKHDGKFVIMHDLIRSMGREIVRQQSNWPQKRNRLWFYEDIISVLEKQSV</sequence>
<dbReference type="Pfam" id="PF00931">
    <property type="entry name" value="NB-ARC"/>
    <property type="match status" value="1"/>
</dbReference>
<evidence type="ECO:0000256" key="4">
    <source>
        <dbReference type="ARBA" id="ARBA00023027"/>
    </source>
</evidence>
<dbReference type="Proteomes" id="UP000075243">
    <property type="component" value="Unassembled WGS sequence"/>
</dbReference>
<feature type="domain" description="TIR" evidence="5">
    <location>
        <begin position="15"/>
        <end position="184"/>
    </location>
</feature>
<evidence type="ECO:0000313" key="7">
    <source>
        <dbReference type="Proteomes" id="UP000075243"/>
    </source>
</evidence>
<evidence type="ECO:0000256" key="1">
    <source>
        <dbReference type="ARBA" id="ARBA00022614"/>
    </source>
</evidence>
<reference evidence="6" key="1">
    <citation type="journal article" date="2012" name="Nat. Biotechnol.">
        <title>Draft genome sequence of pigeonpea (Cajanus cajan), an orphan legume crop of resource-poor farmers.</title>
        <authorList>
            <person name="Varshney R.K."/>
            <person name="Chen W."/>
            <person name="Li Y."/>
            <person name="Bharti A.K."/>
            <person name="Saxena R.K."/>
            <person name="Schlueter J.A."/>
            <person name="Donoghue M.T."/>
            <person name="Azam S."/>
            <person name="Fan G."/>
            <person name="Whaley A.M."/>
            <person name="Farmer A.D."/>
            <person name="Sheridan J."/>
            <person name="Iwata A."/>
            <person name="Tuteja R."/>
            <person name="Penmetsa R.V."/>
            <person name="Wu W."/>
            <person name="Upadhyaya H.D."/>
            <person name="Yang S.P."/>
            <person name="Shah T."/>
            <person name="Saxena K.B."/>
            <person name="Michael T."/>
            <person name="McCombie W.R."/>
            <person name="Yang B."/>
            <person name="Zhang G."/>
            <person name="Yang H."/>
            <person name="Wang J."/>
            <person name="Spillane C."/>
            <person name="Cook D.R."/>
            <person name="May G.D."/>
            <person name="Xu X."/>
            <person name="Jackson S.A."/>
        </authorList>
    </citation>
    <scope>NUCLEOTIDE SEQUENCE [LARGE SCALE GENOMIC DNA]</scope>
</reference>
<name>A0A151QSQ0_CAJCA</name>
<keyword evidence="7" id="KW-1185">Reference proteome</keyword>
<proteinExistence type="predicted"/>
<dbReference type="InterPro" id="IPR044974">
    <property type="entry name" value="Disease_R_plants"/>
</dbReference>
<dbReference type="OMA" id="RHVYENI"/>
<dbReference type="Pfam" id="PF01582">
    <property type="entry name" value="TIR"/>
    <property type="match status" value="1"/>
</dbReference>
<evidence type="ECO:0000256" key="2">
    <source>
        <dbReference type="ARBA" id="ARBA00022737"/>
    </source>
</evidence>
<dbReference type="InterPro" id="IPR035897">
    <property type="entry name" value="Toll_tir_struct_dom_sf"/>
</dbReference>
<dbReference type="STRING" id="3821.A0A151QSQ0"/>
<dbReference type="SMART" id="SM00382">
    <property type="entry name" value="AAA"/>
    <property type="match status" value="1"/>
</dbReference>
<keyword evidence="3" id="KW-0611">Plant defense</keyword>
<dbReference type="PANTHER" id="PTHR11017">
    <property type="entry name" value="LEUCINE-RICH REPEAT-CONTAINING PROTEIN"/>
    <property type="match status" value="1"/>
</dbReference>
<dbReference type="InterPro" id="IPR002182">
    <property type="entry name" value="NB-ARC"/>
</dbReference>
<dbReference type="PANTHER" id="PTHR11017:SF570">
    <property type="entry name" value="DISEASE RESISTANCE PROTEIN (TIR-NBS CLASS)-RELATED"/>
    <property type="match status" value="1"/>
</dbReference>
<dbReference type="AlphaFoldDB" id="A0A151QSQ0"/>
<dbReference type="InterPro" id="IPR042197">
    <property type="entry name" value="Apaf_helical"/>
</dbReference>
<protein>
    <submittedName>
        <fullName evidence="6">TMV resistance protein N</fullName>
    </submittedName>
</protein>
<gene>
    <name evidence="6" type="ORF">KK1_045799</name>
</gene>
<evidence type="ECO:0000259" key="5">
    <source>
        <dbReference type="PROSITE" id="PS50104"/>
    </source>
</evidence>
<dbReference type="SUPFAM" id="SSF52200">
    <property type="entry name" value="Toll/Interleukin receptor TIR domain"/>
    <property type="match status" value="1"/>
</dbReference>
<dbReference type="SUPFAM" id="SSF46785">
    <property type="entry name" value="Winged helix' DNA-binding domain"/>
    <property type="match status" value="1"/>
</dbReference>
<dbReference type="SMART" id="SM00255">
    <property type="entry name" value="TIR"/>
    <property type="match status" value="1"/>
</dbReference>
<dbReference type="FunFam" id="3.40.50.10140:FF:000007">
    <property type="entry name" value="Disease resistance protein (TIR-NBS-LRR class)"/>
    <property type="match status" value="1"/>
</dbReference>
<dbReference type="PROSITE" id="PS50104">
    <property type="entry name" value="TIR"/>
    <property type="match status" value="1"/>
</dbReference>
<dbReference type="InterPro" id="IPR027417">
    <property type="entry name" value="P-loop_NTPase"/>
</dbReference>
<accession>A0A151QSQ0</accession>
<organism evidence="6 7">
    <name type="scientific">Cajanus cajan</name>
    <name type="common">Pigeon pea</name>
    <name type="synonym">Cajanus indicus</name>
    <dbReference type="NCBI Taxonomy" id="3821"/>
    <lineage>
        <taxon>Eukaryota</taxon>
        <taxon>Viridiplantae</taxon>
        <taxon>Streptophyta</taxon>
        <taxon>Embryophyta</taxon>
        <taxon>Tracheophyta</taxon>
        <taxon>Spermatophyta</taxon>
        <taxon>Magnoliopsida</taxon>
        <taxon>eudicotyledons</taxon>
        <taxon>Gunneridae</taxon>
        <taxon>Pentapetalae</taxon>
        <taxon>rosids</taxon>
        <taxon>fabids</taxon>
        <taxon>Fabales</taxon>
        <taxon>Fabaceae</taxon>
        <taxon>Papilionoideae</taxon>
        <taxon>50 kb inversion clade</taxon>
        <taxon>NPAAA clade</taxon>
        <taxon>indigoferoid/millettioid clade</taxon>
        <taxon>Phaseoleae</taxon>
        <taxon>Cajanus</taxon>
    </lineage>
</organism>
<dbReference type="Gene3D" id="3.40.50.300">
    <property type="entry name" value="P-loop containing nucleotide triphosphate hydrolases"/>
    <property type="match status" value="1"/>
</dbReference>
<dbReference type="GO" id="GO:0043531">
    <property type="term" value="F:ADP binding"/>
    <property type="evidence" value="ECO:0007669"/>
    <property type="project" value="InterPro"/>
</dbReference>
<dbReference type="Gramene" id="C.cajan_41964.t">
    <property type="protein sequence ID" value="C.cajan_41964.t"/>
    <property type="gene ID" value="C.cajan_41964"/>
</dbReference>
<dbReference type="Gene3D" id="3.40.50.10140">
    <property type="entry name" value="Toll/interleukin-1 receptor homology (TIR) domain"/>
    <property type="match status" value="1"/>
</dbReference>
<keyword evidence="2" id="KW-0677">Repeat</keyword>